<dbReference type="EMBL" id="CAJHIT010000009">
    <property type="protein sequence ID" value="CAD6505182.1"/>
    <property type="molecule type" value="Genomic_DNA"/>
</dbReference>
<proteinExistence type="predicted"/>
<keyword evidence="1" id="KW-0472">Membrane</keyword>
<protein>
    <submittedName>
        <fullName evidence="2">BgTH12-00677</fullName>
    </submittedName>
</protein>
<organism evidence="2 3">
    <name type="scientific">Blumeria graminis f. sp. triticale</name>
    <dbReference type="NCBI Taxonomy" id="1689686"/>
    <lineage>
        <taxon>Eukaryota</taxon>
        <taxon>Fungi</taxon>
        <taxon>Dikarya</taxon>
        <taxon>Ascomycota</taxon>
        <taxon>Pezizomycotina</taxon>
        <taxon>Leotiomycetes</taxon>
        <taxon>Erysiphales</taxon>
        <taxon>Erysiphaceae</taxon>
        <taxon>Blumeria</taxon>
    </lineage>
</organism>
<evidence type="ECO:0000256" key="1">
    <source>
        <dbReference type="SAM" id="Phobius"/>
    </source>
</evidence>
<keyword evidence="1" id="KW-0812">Transmembrane</keyword>
<comment type="caution">
    <text evidence="2">The sequence shown here is derived from an EMBL/GenBank/DDBJ whole genome shotgun (WGS) entry which is preliminary data.</text>
</comment>
<sequence>MADSFTLSSPTSGLVLLEIELSTILIFLTGTLVAGKGKCYYKIFALAGSSYCYPLFSGDRVRRRYVS</sequence>
<dbReference type="AlphaFoldDB" id="A0A9W4D7C9"/>
<evidence type="ECO:0000313" key="2">
    <source>
        <dbReference type="EMBL" id="CAD6505182.1"/>
    </source>
</evidence>
<accession>A0A9W4D7C9</accession>
<name>A0A9W4D7C9_BLUGR</name>
<evidence type="ECO:0000313" key="3">
    <source>
        <dbReference type="Proteomes" id="UP000683417"/>
    </source>
</evidence>
<reference evidence="2" key="1">
    <citation type="submission" date="2020-10" db="EMBL/GenBank/DDBJ databases">
        <authorList>
            <person name="Muller C M."/>
        </authorList>
    </citation>
    <scope>NUCLEOTIDE SEQUENCE</scope>
    <source>
        <strain evidence="2">THUN-12</strain>
    </source>
</reference>
<keyword evidence="1" id="KW-1133">Transmembrane helix</keyword>
<feature type="transmembrane region" description="Helical" evidence="1">
    <location>
        <begin position="12"/>
        <end position="34"/>
    </location>
</feature>
<dbReference type="Proteomes" id="UP000683417">
    <property type="component" value="Unassembled WGS sequence"/>
</dbReference>
<gene>
    <name evidence="2" type="ORF">BGTH12_LOCUS6540</name>
</gene>